<gene>
    <name evidence="1" type="ORF">AALO_G00280270</name>
</gene>
<accession>A0AAV6FR85</accession>
<proteinExistence type="predicted"/>
<comment type="caution">
    <text evidence="1">The sequence shown here is derived from an EMBL/GenBank/DDBJ whole genome shotgun (WGS) entry which is preliminary data.</text>
</comment>
<organism evidence="1 2">
    <name type="scientific">Alosa alosa</name>
    <name type="common">allis shad</name>
    <dbReference type="NCBI Taxonomy" id="278164"/>
    <lineage>
        <taxon>Eukaryota</taxon>
        <taxon>Metazoa</taxon>
        <taxon>Chordata</taxon>
        <taxon>Craniata</taxon>
        <taxon>Vertebrata</taxon>
        <taxon>Euteleostomi</taxon>
        <taxon>Actinopterygii</taxon>
        <taxon>Neopterygii</taxon>
        <taxon>Teleostei</taxon>
        <taxon>Clupei</taxon>
        <taxon>Clupeiformes</taxon>
        <taxon>Clupeoidei</taxon>
        <taxon>Clupeidae</taxon>
        <taxon>Alosa</taxon>
    </lineage>
</organism>
<dbReference type="Proteomes" id="UP000823561">
    <property type="component" value="Chromosome 22"/>
</dbReference>
<dbReference type="AlphaFoldDB" id="A0AAV6FR85"/>
<sequence length="103" mass="11776">MVHILFYIKITLTSEEAVLKNRERMVHILFYIKKVSAPLADWQPMGDPSMKAKSNHTNINVQSEAVLRHGEDCQHSVLYQKVRKITPLTTPPAVPNLIRGKRS</sequence>
<evidence type="ECO:0000313" key="1">
    <source>
        <dbReference type="EMBL" id="KAG5262901.1"/>
    </source>
</evidence>
<evidence type="ECO:0000313" key="2">
    <source>
        <dbReference type="Proteomes" id="UP000823561"/>
    </source>
</evidence>
<name>A0AAV6FR85_9TELE</name>
<reference evidence="1" key="1">
    <citation type="submission" date="2020-10" db="EMBL/GenBank/DDBJ databases">
        <title>Chromosome-scale genome assembly of the Allis shad, Alosa alosa.</title>
        <authorList>
            <person name="Margot Z."/>
            <person name="Christophe K."/>
            <person name="Cabau C."/>
            <person name="Louis A."/>
            <person name="Berthelot C."/>
            <person name="Parey E."/>
            <person name="Roest Crollius H."/>
            <person name="Montfort J."/>
            <person name="Robinson-Rechavi M."/>
            <person name="Bucao C."/>
            <person name="Bouchez O."/>
            <person name="Gislard M."/>
            <person name="Lluch J."/>
            <person name="Milhes M."/>
            <person name="Lampietro C."/>
            <person name="Lopez Roques C."/>
            <person name="Donnadieu C."/>
            <person name="Braasch I."/>
            <person name="Desvignes T."/>
            <person name="Postlethwait J."/>
            <person name="Bobe J."/>
            <person name="Guiguen Y."/>
        </authorList>
    </citation>
    <scope>NUCLEOTIDE SEQUENCE</scope>
    <source>
        <strain evidence="1">M-15738</strain>
        <tissue evidence="1">Blood</tissue>
    </source>
</reference>
<dbReference type="EMBL" id="JADWDJ010000022">
    <property type="protein sequence ID" value="KAG5262901.1"/>
    <property type="molecule type" value="Genomic_DNA"/>
</dbReference>
<protein>
    <submittedName>
        <fullName evidence="1">Uncharacterized protein</fullName>
    </submittedName>
</protein>
<keyword evidence="2" id="KW-1185">Reference proteome</keyword>